<keyword evidence="2" id="KW-0614">Plasmid</keyword>
<dbReference type="EMBL" id="LR778302">
    <property type="protein sequence ID" value="CAB1371193.1"/>
    <property type="molecule type" value="Genomic_DNA"/>
</dbReference>
<reference evidence="2 3" key="1">
    <citation type="submission" date="2020-03" db="EMBL/GenBank/DDBJ databases">
        <authorList>
            <consortium name="Genoscope - CEA"/>
            <person name="William W."/>
        </authorList>
    </citation>
    <scope>NUCLEOTIDE SEQUENCE [LARGE SCALE GENOMIC DNA]</scope>
    <source>
        <strain evidence="3">DSM 16959</strain>
        <plasmid evidence="2 3">pI</plasmid>
    </source>
</reference>
<dbReference type="KEGG" id="doe:DENOEST_P0035"/>
<gene>
    <name evidence="2" type="ORF">DENOEST_P0035</name>
</gene>
<dbReference type="InterPro" id="IPR009649">
    <property type="entry name" value="TraU"/>
</dbReference>
<accession>A0A6S6Y2J7</accession>
<dbReference type="Pfam" id="PF06834">
    <property type="entry name" value="TraU"/>
    <property type="match status" value="1"/>
</dbReference>
<keyword evidence="1" id="KW-0732">Signal</keyword>
<name>A0A6S6Y2J7_9PROT</name>
<sequence length="89" mass="9649">MKRWLYVALLLLTATFARESLAGVCQGKFANPITDICWSCMFPITMGGTEMMSMGQEDSYNPSGMLCACSNPPIIGIKTGFWGPCVVST</sequence>
<feature type="chain" id="PRO_5028274666" evidence="1">
    <location>
        <begin position="23"/>
        <end position="89"/>
    </location>
</feature>
<keyword evidence="3" id="KW-1185">Reference proteome</keyword>
<feature type="signal peptide" evidence="1">
    <location>
        <begin position="1"/>
        <end position="22"/>
    </location>
</feature>
<dbReference type="AlphaFoldDB" id="A0A6S6Y2J7"/>
<evidence type="ECO:0000313" key="2">
    <source>
        <dbReference type="EMBL" id="CAB1371193.1"/>
    </source>
</evidence>
<evidence type="ECO:0000256" key="1">
    <source>
        <dbReference type="SAM" id="SignalP"/>
    </source>
</evidence>
<evidence type="ECO:0000313" key="3">
    <source>
        <dbReference type="Proteomes" id="UP000515733"/>
    </source>
</evidence>
<dbReference type="Proteomes" id="UP000515733">
    <property type="component" value="Plasmid pI"/>
</dbReference>
<geneLocation type="plasmid" evidence="2 3">
    <name>pI</name>
</geneLocation>
<protein>
    <submittedName>
        <fullName evidence="2">Conjugal transfer protein</fullName>
    </submittedName>
</protein>
<proteinExistence type="predicted"/>
<organism evidence="2 3">
    <name type="scientific">Denitratisoma oestradiolicum</name>
    <dbReference type="NCBI Taxonomy" id="311182"/>
    <lineage>
        <taxon>Bacteria</taxon>
        <taxon>Pseudomonadati</taxon>
        <taxon>Pseudomonadota</taxon>
        <taxon>Betaproteobacteria</taxon>
        <taxon>Nitrosomonadales</taxon>
        <taxon>Sterolibacteriaceae</taxon>
        <taxon>Denitratisoma</taxon>
    </lineage>
</organism>